<keyword evidence="6" id="KW-0449">Lipoprotein</keyword>
<evidence type="ECO:0000256" key="3">
    <source>
        <dbReference type="ARBA" id="ARBA00022475"/>
    </source>
</evidence>
<evidence type="ECO:0000313" key="8">
    <source>
        <dbReference type="EMBL" id="MEQ2638325.1"/>
    </source>
</evidence>
<protein>
    <submittedName>
        <fullName evidence="8">BMP family ABC transporter substrate-binding protein</fullName>
    </submittedName>
</protein>
<dbReference type="SUPFAM" id="SSF53822">
    <property type="entry name" value="Periplasmic binding protein-like I"/>
    <property type="match status" value="1"/>
</dbReference>
<keyword evidence="5" id="KW-0472">Membrane</keyword>
<name>A0ABV1IHE0_9ACTN</name>
<accession>A0ABV1IHE0</accession>
<gene>
    <name evidence="8" type="ORF">AAAT05_08225</name>
</gene>
<dbReference type="EMBL" id="JBBNGS010000016">
    <property type="protein sequence ID" value="MEQ2638325.1"/>
    <property type="molecule type" value="Genomic_DNA"/>
</dbReference>
<evidence type="ECO:0000256" key="1">
    <source>
        <dbReference type="ARBA" id="ARBA00004193"/>
    </source>
</evidence>
<dbReference type="PANTHER" id="PTHR34296:SF2">
    <property type="entry name" value="ABC TRANSPORTER GUANOSINE-BINDING PROTEIN NUPN"/>
    <property type="match status" value="1"/>
</dbReference>
<proteinExistence type="inferred from homology"/>
<evidence type="ECO:0000256" key="4">
    <source>
        <dbReference type="ARBA" id="ARBA00022729"/>
    </source>
</evidence>
<keyword evidence="3" id="KW-1003">Cell membrane</keyword>
<dbReference type="InterPro" id="IPR003760">
    <property type="entry name" value="PnrA-like"/>
</dbReference>
<keyword evidence="9" id="KW-1185">Reference proteome</keyword>
<comment type="subcellular location">
    <subcellularLocation>
        <location evidence="1">Cell membrane</location>
        <topology evidence="1">Lipid-anchor</topology>
    </subcellularLocation>
</comment>
<dbReference type="Pfam" id="PF02608">
    <property type="entry name" value="Bmp"/>
    <property type="match status" value="1"/>
</dbReference>
<comment type="similarity">
    <text evidence="2">Belongs to the BMP lipoprotein family.</text>
</comment>
<dbReference type="Gene3D" id="3.40.50.2300">
    <property type="match status" value="2"/>
</dbReference>
<feature type="domain" description="ABC transporter substrate-binding protein PnrA-like" evidence="7">
    <location>
        <begin position="44"/>
        <end position="333"/>
    </location>
</feature>
<sequence>MEDINLTRRQALGLFGAGLALTAVPLSGCTGSAGGVGGKSSRRAGIILSGPANDGGWGQSHYESLKTACAERSGWKIVDPRENASPTEAADEAQSYVDQGVDLIIAAGTQFPDSLRKVVADAAKKRPEVKFLFTNVSADDLAGYDSVENLETVLPDNVQLGQLAGVVAGLMTSTSKIGFVAGMELSSSKEKYEAYLAAAKKVNASVEGFADYSAGYTEPSQGRSVAATLIARDGVDVIWGDASAAENGVRSALEEAGADSHFNIAQPMDVSGLNQPTVIASTVVDWMIGQAMDRIESGEYGRGHVIEANLQNGGVSLSELSDKVPDDIKQKVEGYASQIRDGKF</sequence>
<dbReference type="Proteomes" id="UP001478817">
    <property type="component" value="Unassembled WGS sequence"/>
</dbReference>
<evidence type="ECO:0000313" key="9">
    <source>
        <dbReference type="Proteomes" id="UP001478817"/>
    </source>
</evidence>
<organism evidence="8 9">
    <name type="scientific">Paratractidigestivibacter faecalis</name>
    <dbReference type="NCBI Taxonomy" id="2292441"/>
    <lineage>
        <taxon>Bacteria</taxon>
        <taxon>Bacillati</taxon>
        <taxon>Actinomycetota</taxon>
        <taxon>Coriobacteriia</taxon>
        <taxon>Coriobacteriales</taxon>
        <taxon>Atopobiaceae</taxon>
        <taxon>Paratractidigestivibacter</taxon>
    </lineage>
</organism>
<evidence type="ECO:0000256" key="5">
    <source>
        <dbReference type="ARBA" id="ARBA00023136"/>
    </source>
</evidence>
<dbReference type="InterPro" id="IPR050957">
    <property type="entry name" value="BMP_lipoprotein"/>
</dbReference>
<evidence type="ECO:0000256" key="2">
    <source>
        <dbReference type="ARBA" id="ARBA00008610"/>
    </source>
</evidence>
<dbReference type="InterPro" id="IPR028082">
    <property type="entry name" value="Peripla_BP_I"/>
</dbReference>
<evidence type="ECO:0000259" key="7">
    <source>
        <dbReference type="Pfam" id="PF02608"/>
    </source>
</evidence>
<dbReference type="PANTHER" id="PTHR34296">
    <property type="entry name" value="TRANSCRIPTIONAL ACTIVATOR PROTEIN MED"/>
    <property type="match status" value="1"/>
</dbReference>
<dbReference type="RefSeq" id="WP_349183001.1">
    <property type="nucleotide sequence ID" value="NZ_JBBNGS010000016.1"/>
</dbReference>
<comment type="caution">
    <text evidence="8">The sequence shown here is derived from an EMBL/GenBank/DDBJ whole genome shotgun (WGS) entry which is preliminary data.</text>
</comment>
<keyword evidence="4" id="KW-0732">Signal</keyword>
<reference evidence="8 9" key="1">
    <citation type="submission" date="2024-04" db="EMBL/GenBank/DDBJ databases">
        <title>Human intestinal bacterial collection.</title>
        <authorList>
            <person name="Pauvert C."/>
            <person name="Hitch T.C.A."/>
            <person name="Clavel T."/>
        </authorList>
    </citation>
    <scope>NUCLEOTIDE SEQUENCE [LARGE SCALE GENOMIC DNA]</scope>
    <source>
        <strain evidence="8 9">CLA-AA-H197</strain>
    </source>
</reference>
<evidence type="ECO:0000256" key="6">
    <source>
        <dbReference type="ARBA" id="ARBA00023288"/>
    </source>
</evidence>